<feature type="domain" description="EAL" evidence="2">
    <location>
        <begin position="514"/>
        <end position="767"/>
    </location>
</feature>
<feature type="transmembrane region" description="Helical" evidence="1">
    <location>
        <begin position="129"/>
        <end position="149"/>
    </location>
</feature>
<dbReference type="CDD" id="cd01949">
    <property type="entry name" value="GGDEF"/>
    <property type="match status" value="1"/>
</dbReference>
<dbReference type="AlphaFoldDB" id="A0A6H0SEF6"/>
<feature type="domain" description="GGDEF" evidence="3">
    <location>
        <begin position="354"/>
        <end position="490"/>
    </location>
</feature>
<dbReference type="PANTHER" id="PTHR44757">
    <property type="entry name" value="DIGUANYLATE CYCLASE DGCP"/>
    <property type="match status" value="1"/>
</dbReference>
<feature type="transmembrane region" description="Helical" evidence="1">
    <location>
        <begin position="98"/>
        <end position="117"/>
    </location>
</feature>
<sequence>MPMVGRVGAVATVATLAFCVWLLGGWGSPQARIAIEDLGFVVLALFVTGCCAHAAWRFRGRQRTIWVCVTIGMAGYTAGSAIWAYYEWWLVESPFPTVADFGYLLLPVFVCIALLMVPVGASRYTHSRLALDGIIVAVAFFQIGWWTVLDQVFRDGGASRFAVGVALAYPVLDLGVLTVAVLVLGRARLAQRRSLTLLVSGMVLIAVADGVFVYTSSHENPTAVTYGSIGWAVGLLLIALAALSPEQGAHRRGAADREISRTAMWLPYVPIVLAMTVALVRFAGTPGLPPALLASVVLIVLVLLRQFIVVGENRRLLKAVEAQALRDPLTGLANRALFLDRLTHAMALHRRDEQSVAVLSLDLDDFKLVNDGLGHPAGDLLLVQAAQRILGAARSSDTVARIGGDEFVVLMEGNTEDSRQVALQVLRAFDEPFAIDGHALSLSPSAGLAAATADDLEISADALLKQADVAMYMAKRSRLRGVHVYSADDIADDVHPGAEARGAAEAAARESAVALLLLGQLRHAIDNRELTLAYQPKFDLHDDSIVGVEALVRWPHPERGLLVPDQFLQLVRDHGLMRPITELVLTQALDQVADWRDEGLLVPVAVNVFAPSLSDLGLPRTVERALDERGLPHEVLTVEITEDLLLGNHERARAVIEQLRQGGVRVAIDDFGSGYSALSYLWELDVDELKLDRAFVTRVRDDRRAAAIVRAVIDLARELGLTTVAEGVEDAETAALLRDYGCQVAQGYLYTAPLTPPDMLSLLRLRRPAPDAAISN</sequence>
<feature type="transmembrane region" description="Helical" evidence="1">
    <location>
        <begin position="65"/>
        <end position="86"/>
    </location>
</feature>
<dbReference type="NCBIfam" id="TIGR00254">
    <property type="entry name" value="GGDEF"/>
    <property type="match status" value="1"/>
</dbReference>
<evidence type="ECO:0000313" key="4">
    <source>
        <dbReference type="EMBL" id="QIV84951.1"/>
    </source>
</evidence>
<gene>
    <name evidence="4" type="ORF">EXE63_31775</name>
</gene>
<dbReference type="SMART" id="SM00052">
    <property type="entry name" value="EAL"/>
    <property type="match status" value="1"/>
</dbReference>
<dbReference type="InterPro" id="IPR035919">
    <property type="entry name" value="EAL_sf"/>
</dbReference>
<dbReference type="KEGG" id="mfre:EXE63_31775"/>
<dbReference type="InterPro" id="IPR000160">
    <property type="entry name" value="GGDEF_dom"/>
</dbReference>
<evidence type="ECO:0000256" key="1">
    <source>
        <dbReference type="SAM" id="Phobius"/>
    </source>
</evidence>
<evidence type="ECO:0000259" key="2">
    <source>
        <dbReference type="PROSITE" id="PS50883"/>
    </source>
</evidence>
<keyword evidence="1" id="KW-0812">Transmembrane</keyword>
<dbReference type="SMART" id="SM00267">
    <property type="entry name" value="GGDEF"/>
    <property type="match status" value="1"/>
</dbReference>
<feature type="transmembrane region" description="Helical" evidence="1">
    <location>
        <begin position="265"/>
        <end position="284"/>
    </location>
</feature>
<dbReference type="PROSITE" id="PS50887">
    <property type="entry name" value="GGDEF"/>
    <property type="match status" value="1"/>
</dbReference>
<feature type="transmembrane region" description="Helical" evidence="1">
    <location>
        <begin position="7"/>
        <end position="26"/>
    </location>
</feature>
<protein>
    <submittedName>
        <fullName evidence="4">Bifunctional diguanylate cyclase/phosphodiesterase</fullName>
    </submittedName>
</protein>
<dbReference type="InterPro" id="IPR029787">
    <property type="entry name" value="Nucleotide_cyclase"/>
</dbReference>
<dbReference type="Pfam" id="PF00990">
    <property type="entry name" value="GGDEF"/>
    <property type="match status" value="1"/>
</dbReference>
<dbReference type="Proteomes" id="UP000501849">
    <property type="component" value="Chromosome"/>
</dbReference>
<feature type="transmembrane region" description="Helical" evidence="1">
    <location>
        <begin position="195"/>
        <end position="217"/>
    </location>
</feature>
<dbReference type="InterPro" id="IPR052155">
    <property type="entry name" value="Biofilm_reg_signaling"/>
</dbReference>
<dbReference type="PROSITE" id="PS50883">
    <property type="entry name" value="EAL"/>
    <property type="match status" value="1"/>
</dbReference>
<dbReference type="InterPro" id="IPR001633">
    <property type="entry name" value="EAL_dom"/>
</dbReference>
<dbReference type="EMBL" id="CP038799">
    <property type="protein sequence ID" value="QIV84951.1"/>
    <property type="molecule type" value="Genomic_DNA"/>
</dbReference>
<dbReference type="SUPFAM" id="SSF141868">
    <property type="entry name" value="EAL domain-like"/>
    <property type="match status" value="1"/>
</dbReference>
<dbReference type="Gene3D" id="3.30.70.270">
    <property type="match status" value="1"/>
</dbReference>
<evidence type="ECO:0000313" key="5">
    <source>
        <dbReference type="Proteomes" id="UP000501849"/>
    </source>
</evidence>
<feature type="transmembrane region" description="Helical" evidence="1">
    <location>
        <begin position="223"/>
        <end position="244"/>
    </location>
</feature>
<dbReference type="RefSeq" id="WP_168145255.1">
    <property type="nucleotide sequence ID" value="NZ_CP038799.1"/>
</dbReference>
<organism evidence="4 5">
    <name type="scientific">Mycolicibacterium frederiksbergense</name>
    <dbReference type="NCBI Taxonomy" id="117567"/>
    <lineage>
        <taxon>Bacteria</taxon>
        <taxon>Bacillati</taxon>
        <taxon>Actinomycetota</taxon>
        <taxon>Actinomycetes</taxon>
        <taxon>Mycobacteriales</taxon>
        <taxon>Mycobacteriaceae</taxon>
        <taxon>Mycolicibacterium</taxon>
    </lineage>
</organism>
<feature type="transmembrane region" description="Helical" evidence="1">
    <location>
        <begin position="161"/>
        <end position="183"/>
    </location>
</feature>
<keyword evidence="1" id="KW-0472">Membrane</keyword>
<dbReference type="InterPro" id="IPR043128">
    <property type="entry name" value="Rev_trsase/Diguanyl_cyclase"/>
</dbReference>
<proteinExistence type="predicted"/>
<dbReference type="SUPFAM" id="SSF55073">
    <property type="entry name" value="Nucleotide cyclase"/>
    <property type="match status" value="1"/>
</dbReference>
<evidence type="ECO:0000259" key="3">
    <source>
        <dbReference type="PROSITE" id="PS50887"/>
    </source>
</evidence>
<dbReference type="Gene3D" id="3.20.20.450">
    <property type="entry name" value="EAL domain"/>
    <property type="match status" value="1"/>
</dbReference>
<feature type="transmembrane region" description="Helical" evidence="1">
    <location>
        <begin position="290"/>
        <end position="308"/>
    </location>
</feature>
<reference evidence="4 5" key="1">
    <citation type="submission" date="2019-04" db="EMBL/GenBank/DDBJ databases">
        <title>Draft, Whole-Genome Sequence of the Anthracene-degrading Mycobacterium frederiksbergense LB501T, Isolated from a Polycyclic Aromatic Hydrocarbon (PAH)-Contaminated Soil.</title>
        <authorList>
            <person name="Augelletti F."/>
        </authorList>
    </citation>
    <scope>NUCLEOTIDE SEQUENCE [LARGE SCALE GENOMIC DNA]</scope>
    <source>
        <strain evidence="4 5">LB 501T</strain>
    </source>
</reference>
<name>A0A6H0SEF6_9MYCO</name>
<keyword evidence="1" id="KW-1133">Transmembrane helix</keyword>
<feature type="transmembrane region" description="Helical" evidence="1">
    <location>
        <begin position="38"/>
        <end position="58"/>
    </location>
</feature>
<dbReference type="Pfam" id="PF00563">
    <property type="entry name" value="EAL"/>
    <property type="match status" value="1"/>
</dbReference>
<accession>A0A6H0SEF6</accession>
<keyword evidence="5" id="KW-1185">Reference proteome</keyword>
<dbReference type="CDD" id="cd01948">
    <property type="entry name" value="EAL"/>
    <property type="match status" value="1"/>
</dbReference>
<dbReference type="PANTHER" id="PTHR44757:SF2">
    <property type="entry name" value="BIOFILM ARCHITECTURE MAINTENANCE PROTEIN MBAA"/>
    <property type="match status" value="1"/>
</dbReference>